<gene>
    <name evidence="4" type="primary">pfh1</name>
    <name evidence="4" type="ORF">AK812_SmicGene45762</name>
</gene>
<dbReference type="GO" id="GO:0016887">
    <property type="term" value="F:ATP hydrolysis activity"/>
    <property type="evidence" value="ECO:0007669"/>
    <property type="project" value="RHEA"/>
</dbReference>
<dbReference type="InterPro" id="IPR010285">
    <property type="entry name" value="DNA_helicase_pif1-like_DEAD"/>
</dbReference>
<dbReference type="Gene3D" id="3.40.50.300">
    <property type="entry name" value="P-loop containing nucleotide triphosphate hydrolases"/>
    <property type="match status" value="1"/>
</dbReference>
<accession>A0A1Q9BVF6</accession>
<comment type="caution">
    <text evidence="4">The sequence shown here is derived from an EMBL/GenBank/DDBJ whole genome shotgun (WGS) entry which is preliminary data.</text>
</comment>
<dbReference type="GO" id="GO:0043139">
    <property type="term" value="F:5'-3' DNA helicase activity"/>
    <property type="evidence" value="ECO:0007669"/>
    <property type="project" value="UniProtKB-EC"/>
</dbReference>
<dbReference type="Proteomes" id="UP000186817">
    <property type="component" value="Unassembled WGS sequence"/>
</dbReference>
<comment type="catalytic activity">
    <reaction evidence="1">
        <text>ATP + H2O = ADP + phosphate + H(+)</text>
        <dbReference type="Rhea" id="RHEA:13065"/>
        <dbReference type="ChEBI" id="CHEBI:15377"/>
        <dbReference type="ChEBI" id="CHEBI:15378"/>
        <dbReference type="ChEBI" id="CHEBI:30616"/>
        <dbReference type="ChEBI" id="CHEBI:43474"/>
        <dbReference type="ChEBI" id="CHEBI:456216"/>
        <dbReference type="EC" id="5.6.2.3"/>
    </reaction>
</comment>
<keyword evidence="1" id="KW-0234">DNA repair</keyword>
<keyword evidence="1" id="KW-0547">Nucleotide-binding</keyword>
<keyword evidence="1" id="KW-0067">ATP-binding</keyword>
<name>A0A1Q9BVF6_SYMMI</name>
<feature type="region of interest" description="Disordered" evidence="2">
    <location>
        <begin position="1179"/>
        <end position="1209"/>
    </location>
</feature>
<dbReference type="GO" id="GO:0006281">
    <property type="term" value="P:DNA repair"/>
    <property type="evidence" value="ECO:0007669"/>
    <property type="project" value="UniProtKB-KW"/>
</dbReference>
<feature type="compositionally biased region" description="Polar residues" evidence="2">
    <location>
        <begin position="1200"/>
        <end position="1209"/>
    </location>
</feature>
<keyword evidence="1" id="KW-0233">DNA recombination</keyword>
<dbReference type="SUPFAM" id="SSF52540">
    <property type="entry name" value="P-loop containing nucleoside triphosphate hydrolases"/>
    <property type="match status" value="2"/>
</dbReference>
<keyword evidence="5" id="KW-1185">Reference proteome</keyword>
<dbReference type="GO" id="GO:0005524">
    <property type="term" value="F:ATP binding"/>
    <property type="evidence" value="ECO:0007669"/>
    <property type="project" value="UniProtKB-KW"/>
</dbReference>
<reference evidence="4 5" key="1">
    <citation type="submission" date="2016-02" db="EMBL/GenBank/DDBJ databases">
        <title>Genome analysis of coral dinoflagellate symbionts highlights evolutionary adaptations to a symbiotic lifestyle.</title>
        <authorList>
            <person name="Aranda M."/>
            <person name="Li Y."/>
            <person name="Liew Y.J."/>
            <person name="Baumgarten S."/>
            <person name="Simakov O."/>
            <person name="Wilson M."/>
            <person name="Piel J."/>
            <person name="Ashoor H."/>
            <person name="Bougouffa S."/>
            <person name="Bajic V.B."/>
            <person name="Ryu T."/>
            <person name="Ravasi T."/>
            <person name="Bayer T."/>
            <person name="Micklem G."/>
            <person name="Kim H."/>
            <person name="Bhak J."/>
            <person name="Lajeunesse T.C."/>
            <person name="Voolstra C.R."/>
        </authorList>
    </citation>
    <scope>NUCLEOTIDE SEQUENCE [LARGE SCALE GENOMIC DNA]</scope>
    <source>
        <strain evidence="4 5">CCMP2467</strain>
    </source>
</reference>
<feature type="domain" description="DNA helicase Pif1-like DEAD-box helicase" evidence="3">
    <location>
        <begin position="485"/>
        <end position="624"/>
    </location>
</feature>
<dbReference type="Pfam" id="PF05970">
    <property type="entry name" value="PIF1"/>
    <property type="match status" value="1"/>
</dbReference>
<dbReference type="AlphaFoldDB" id="A0A1Q9BVF6"/>
<evidence type="ECO:0000313" key="5">
    <source>
        <dbReference type="Proteomes" id="UP000186817"/>
    </source>
</evidence>
<proteinExistence type="inferred from homology"/>
<evidence type="ECO:0000313" key="4">
    <source>
        <dbReference type="EMBL" id="OLP74642.1"/>
    </source>
</evidence>
<dbReference type="InterPro" id="IPR051055">
    <property type="entry name" value="PIF1_helicase"/>
</dbReference>
<dbReference type="EC" id="5.6.2.3" evidence="1"/>
<keyword evidence="1" id="KW-0378">Hydrolase</keyword>
<keyword evidence="1 4" id="KW-0347">Helicase</keyword>
<sequence length="1209" mass="134369">MSRHSKRLATDCHVRGVCRASVECINLVDQAQSMDPTRAESVKTAQVTEIALAYGLSLLDAAAAQDILPTEPRRVQEDSRYRAGHGSKKVTGCPPWTLYAERGRDPRLHQLSAFEFARHYHYQQASQPWTLAQEEREPEKYQVHFTEAGKAKLARGVARSKLAPAIDYQIKEQGGVGWLPLGHGERAQPYRHDWVIAARKRPYVPVIYGAQGCRAEEEQAQKVMLLFCPWTTNAADATADVPFVADLMGGCSTWRDALTLWFSKRGFATESLRRYVRNFCFVYCLPRELQSNGDLAENSDNEGIEDAPEHFDANDLQAALVTHVRGSGRAEEEADGGGGAAEPSLQHTMTKEMFDLSSSIWLEGPGRGEANAEAVAERRTLENIQGVQSPERLLAAAQASRSKAASAAASQARARLGGTERPPQVEERQAITAEQLLTWVHSEKISSFLNAKQHELLSLAVDRILVEYGLLQVEDTALQRGDPLVWLLHGGPGTGKTEVLNPMKELFDMLGYKKGFEYEIAAFQAVNAADVDGKTLHNACGLNVGSFSLDQPASRETAQRMAFWRWLIIDEISMVNARLLAQVEQRMRAVMPSANAWKLNASGDVRPFAGVNVLLVGDFGQLKPPEGGFLADVPATLKLWEGTSGQRGSDILADHGRQLLWSGATQGVTELVERQRCHDDWWNEVVDEFRAGYLSETNWKYLHGLPVEGCTLSREERASRRRVILSASDPRLSEKKFVEAPVIVANNDAKYQINKDRSKAAKIRWLQYHDRDTADLCGMLPLAIGMPVALTQHLDRSEDKLLLRGRVGRVHSWLWPENNQQPKVVSLGQALAAYGFSFKRASVAWYVKFEKASWQLDGASEPGLYPVELKKRAWFLDAKRKKPVLKVKRQQIPLVPAFAITAHASQGKTLAAALLDLNIDKRTDPALGTVAASRVRSRYDVLIMRPFPLWLFQRGAAEGPKLLLESLRGQEIDWTAYREARQPTATCKECRLVKAVQAFYDAEWSRVRSNQPATCIACTNKGKPIARPAKRKYSGGPASFLCNGCKRAKIEDAFPRAQLNQRDSEAKRRCLPCLKAATTLTCAVCAATKPVADFAAVMITLPAQDVVCCACQQEAKQRGATNSREGWFTCQGCKEFFHAQPGSQESEQRGRYCQNCASRSTWAANQQKCRSCGKMFQQKQPKGQPRVRNCPDCRRPASKRGSTSLSERA</sequence>
<feature type="region of interest" description="Disordered" evidence="2">
    <location>
        <begin position="325"/>
        <end position="344"/>
    </location>
</feature>
<comment type="cofactor">
    <cofactor evidence="1">
        <name>Mg(2+)</name>
        <dbReference type="ChEBI" id="CHEBI:18420"/>
    </cofactor>
</comment>
<comment type="similarity">
    <text evidence="1">Belongs to the helicase family.</text>
</comment>
<evidence type="ECO:0000259" key="3">
    <source>
        <dbReference type="Pfam" id="PF05970"/>
    </source>
</evidence>
<organism evidence="4 5">
    <name type="scientific">Symbiodinium microadriaticum</name>
    <name type="common">Dinoflagellate</name>
    <name type="synonym">Zooxanthella microadriatica</name>
    <dbReference type="NCBI Taxonomy" id="2951"/>
    <lineage>
        <taxon>Eukaryota</taxon>
        <taxon>Sar</taxon>
        <taxon>Alveolata</taxon>
        <taxon>Dinophyceae</taxon>
        <taxon>Suessiales</taxon>
        <taxon>Symbiodiniaceae</taxon>
        <taxon>Symbiodinium</taxon>
    </lineage>
</organism>
<dbReference type="InterPro" id="IPR027417">
    <property type="entry name" value="P-loop_NTPase"/>
</dbReference>
<feature type="compositionally biased region" description="Low complexity" evidence="2">
    <location>
        <begin position="405"/>
        <end position="416"/>
    </location>
</feature>
<dbReference type="GO" id="GO:0000723">
    <property type="term" value="P:telomere maintenance"/>
    <property type="evidence" value="ECO:0007669"/>
    <property type="project" value="InterPro"/>
</dbReference>
<keyword evidence="1" id="KW-0227">DNA damage</keyword>
<dbReference type="OrthoDB" id="432234at2759"/>
<protein>
    <recommendedName>
        <fullName evidence="1">ATP-dependent DNA helicase</fullName>
        <ecNumber evidence="1">5.6.2.3</ecNumber>
    </recommendedName>
</protein>
<evidence type="ECO:0000256" key="2">
    <source>
        <dbReference type="SAM" id="MobiDB-lite"/>
    </source>
</evidence>
<dbReference type="EMBL" id="LSRX01003409">
    <property type="protein sequence ID" value="OLP74642.1"/>
    <property type="molecule type" value="Genomic_DNA"/>
</dbReference>
<evidence type="ECO:0000256" key="1">
    <source>
        <dbReference type="RuleBase" id="RU363044"/>
    </source>
</evidence>
<feature type="region of interest" description="Disordered" evidence="2">
    <location>
        <begin position="405"/>
        <end position="425"/>
    </location>
</feature>
<dbReference type="PANTHER" id="PTHR47642">
    <property type="entry name" value="ATP-DEPENDENT DNA HELICASE"/>
    <property type="match status" value="1"/>
</dbReference>
<dbReference type="GO" id="GO:0006310">
    <property type="term" value="P:DNA recombination"/>
    <property type="evidence" value="ECO:0007669"/>
    <property type="project" value="UniProtKB-KW"/>
</dbReference>